<reference evidence="1" key="1">
    <citation type="submission" date="2023-04" db="EMBL/GenBank/DDBJ databases">
        <title>Ambrosiozyma monospora NBRC 10751.</title>
        <authorList>
            <person name="Ichikawa N."/>
            <person name="Sato H."/>
            <person name="Tonouchi N."/>
        </authorList>
    </citation>
    <scope>NUCLEOTIDE SEQUENCE</scope>
    <source>
        <strain evidence="1">NBRC 10751</strain>
    </source>
</reference>
<gene>
    <name evidence="1" type="ORF">Amon02_000704500</name>
</gene>
<organism evidence="1 2">
    <name type="scientific">Ambrosiozyma monospora</name>
    <name type="common">Yeast</name>
    <name type="synonym">Endomycopsis monosporus</name>
    <dbReference type="NCBI Taxonomy" id="43982"/>
    <lineage>
        <taxon>Eukaryota</taxon>
        <taxon>Fungi</taxon>
        <taxon>Dikarya</taxon>
        <taxon>Ascomycota</taxon>
        <taxon>Saccharomycotina</taxon>
        <taxon>Pichiomycetes</taxon>
        <taxon>Pichiales</taxon>
        <taxon>Pichiaceae</taxon>
        <taxon>Ambrosiozyma</taxon>
    </lineage>
</organism>
<protein>
    <submittedName>
        <fullName evidence="1">Unnamed protein product</fullName>
    </submittedName>
</protein>
<proteinExistence type="predicted"/>
<comment type="caution">
    <text evidence="1">The sequence shown here is derived from an EMBL/GenBank/DDBJ whole genome shotgun (WGS) entry which is preliminary data.</text>
</comment>
<name>A0ACB5TBE1_AMBMO</name>
<keyword evidence="2" id="KW-1185">Reference proteome</keyword>
<dbReference type="EMBL" id="BSXS01005708">
    <property type="protein sequence ID" value="GME84717.1"/>
    <property type="molecule type" value="Genomic_DNA"/>
</dbReference>
<sequence length="353" mass="40141">MAIILSLYVKEVIKVPKEIQFVILKFVIHDYLENTSFDSYRHFSPQLYATPLHFSYRLPHLTTLIGIDSILDNILADVIKELTFGERIFYSKHLKKFVDFVLAKSVKINLHASFGIELDKVGIKLLNHGCYEYTSTVSDKTLVNFYYNHLEFITFLGCDLDLLGHLFEVTEELKLLVSLKCLKISTKSSQIDLLSEEMIQKLIAWRCHCDCDSDGDCGCDCDGVCGCKGECECAGHINKRLVLSFDLDYSDNDSASMFFSKLIDLNRNGGFEIENHEIKASEPLCSHLLLDSNNDDITLPQLLNLKSPLDNHGLEDLAHFTIDTDKINTALIEDDTRDDQEIPLNFPSNMLDH</sequence>
<dbReference type="Proteomes" id="UP001165064">
    <property type="component" value="Unassembled WGS sequence"/>
</dbReference>
<evidence type="ECO:0000313" key="2">
    <source>
        <dbReference type="Proteomes" id="UP001165064"/>
    </source>
</evidence>
<evidence type="ECO:0000313" key="1">
    <source>
        <dbReference type="EMBL" id="GME84717.1"/>
    </source>
</evidence>
<accession>A0ACB5TBE1</accession>